<proteinExistence type="predicted"/>
<dbReference type="EMBL" id="JAIWYP010000007">
    <property type="protein sequence ID" value="KAH3794296.1"/>
    <property type="molecule type" value="Genomic_DNA"/>
</dbReference>
<dbReference type="Proteomes" id="UP000828390">
    <property type="component" value="Unassembled WGS sequence"/>
</dbReference>
<name>A0A9D4FAJ6_DREPO</name>
<reference evidence="2" key="2">
    <citation type="submission" date="2020-11" db="EMBL/GenBank/DDBJ databases">
        <authorList>
            <person name="McCartney M.A."/>
            <person name="Auch B."/>
            <person name="Kono T."/>
            <person name="Mallez S."/>
            <person name="Becker A."/>
            <person name="Gohl D.M."/>
            <person name="Silverstein K.A.T."/>
            <person name="Koren S."/>
            <person name="Bechman K.B."/>
            <person name="Herman A."/>
            <person name="Abrahante J.E."/>
            <person name="Garbe J."/>
        </authorList>
    </citation>
    <scope>NUCLEOTIDE SEQUENCE</scope>
    <source>
        <strain evidence="2">Duluth1</strain>
        <tissue evidence="2">Whole animal</tissue>
    </source>
</reference>
<dbReference type="AlphaFoldDB" id="A0A9D4FAJ6"/>
<reference evidence="2" key="1">
    <citation type="journal article" date="2019" name="bioRxiv">
        <title>The Genome of the Zebra Mussel, Dreissena polymorpha: A Resource for Invasive Species Research.</title>
        <authorList>
            <person name="McCartney M.A."/>
            <person name="Auch B."/>
            <person name="Kono T."/>
            <person name="Mallez S."/>
            <person name="Zhang Y."/>
            <person name="Obille A."/>
            <person name="Becker A."/>
            <person name="Abrahante J.E."/>
            <person name="Garbe J."/>
            <person name="Badalamenti J.P."/>
            <person name="Herman A."/>
            <person name="Mangelson H."/>
            <person name="Liachko I."/>
            <person name="Sullivan S."/>
            <person name="Sone E.D."/>
            <person name="Koren S."/>
            <person name="Silverstein K.A.T."/>
            <person name="Beckman K.B."/>
            <person name="Gohl D.M."/>
        </authorList>
    </citation>
    <scope>NUCLEOTIDE SEQUENCE</scope>
    <source>
        <strain evidence="2">Duluth1</strain>
        <tissue evidence="2">Whole animal</tissue>
    </source>
</reference>
<accession>A0A9D4FAJ6</accession>
<protein>
    <submittedName>
        <fullName evidence="2">Uncharacterized protein</fullName>
    </submittedName>
</protein>
<gene>
    <name evidence="2" type="ORF">DPMN_147827</name>
</gene>
<evidence type="ECO:0000313" key="3">
    <source>
        <dbReference type="Proteomes" id="UP000828390"/>
    </source>
</evidence>
<feature type="compositionally biased region" description="Polar residues" evidence="1">
    <location>
        <begin position="43"/>
        <end position="54"/>
    </location>
</feature>
<comment type="caution">
    <text evidence="2">The sequence shown here is derived from an EMBL/GenBank/DDBJ whole genome shotgun (WGS) entry which is preliminary data.</text>
</comment>
<feature type="region of interest" description="Disordered" evidence="1">
    <location>
        <begin position="1"/>
        <end position="54"/>
    </location>
</feature>
<organism evidence="2 3">
    <name type="scientific">Dreissena polymorpha</name>
    <name type="common">Zebra mussel</name>
    <name type="synonym">Mytilus polymorpha</name>
    <dbReference type="NCBI Taxonomy" id="45954"/>
    <lineage>
        <taxon>Eukaryota</taxon>
        <taxon>Metazoa</taxon>
        <taxon>Spiralia</taxon>
        <taxon>Lophotrochozoa</taxon>
        <taxon>Mollusca</taxon>
        <taxon>Bivalvia</taxon>
        <taxon>Autobranchia</taxon>
        <taxon>Heteroconchia</taxon>
        <taxon>Euheterodonta</taxon>
        <taxon>Imparidentia</taxon>
        <taxon>Neoheterodontei</taxon>
        <taxon>Myida</taxon>
        <taxon>Dreissenoidea</taxon>
        <taxon>Dreissenidae</taxon>
        <taxon>Dreissena</taxon>
    </lineage>
</organism>
<evidence type="ECO:0000256" key="1">
    <source>
        <dbReference type="SAM" id="MobiDB-lite"/>
    </source>
</evidence>
<evidence type="ECO:0000313" key="2">
    <source>
        <dbReference type="EMBL" id="KAH3794296.1"/>
    </source>
</evidence>
<keyword evidence="3" id="KW-1185">Reference proteome</keyword>
<sequence>MPRVPPGSLIRKIGHPAPGPCASQIHIQTGSLFHKKGPPNSGRRISQNPVSPEV</sequence>